<dbReference type="OrthoDB" id="336094at2"/>
<dbReference type="SUPFAM" id="SSF54427">
    <property type="entry name" value="NTF2-like"/>
    <property type="match status" value="1"/>
</dbReference>
<name>A0A3M9NNR5_9BACT</name>
<proteinExistence type="predicted"/>
<evidence type="ECO:0000313" key="3">
    <source>
        <dbReference type="Proteomes" id="UP000267223"/>
    </source>
</evidence>
<dbReference type="RefSeq" id="WP_123119366.1">
    <property type="nucleotide sequence ID" value="NZ_RJJR01000002.1"/>
</dbReference>
<evidence type="ECO:0000313" key="2">
    <source>
        <dbReference type="EMBL" id="RNI38803.1"/>
    </source>
</evidence>
<protein>
    <submittedName>
        <fullName evidence="2">Nuclear transport factor 2 family protein</fullName>
    </submittedName>
</protein>
<accession>A0A3M9NNR5</accession>
<gene>
    <name evidence="2" type="ORF">EFY79_03845</name>
</gene>
<dbReference type="EMBL" id="RJJR01000002">
    <property type="protein sequence ID" value="RNI38803.1"/>
    <property type="molecule type" value="Genomic_DNA"/>
</dbReference>
<keyword evidence="3" id="KW-1185">Reference proteome</keyword>
<reference evidence="2 3" key="1">
    <citation type="submission" date="2018-11" db="EMBL/GenBank/DDBJ databases">
        <title>Draft genome sequence of Ferruginibacter sp. BO-59.</title>
        <authorList>
            <person name="Im W.T."/>
        </authorList>
    </citation>
    <scope>NUCLEOTIDE SEQUENCE [LARGE SCALE GENOMIC DNA]</scope>
    <source>
        <strain evidence="2 3">BO-59</strain>
    </source>
</reference>
<dbReference type="Gene3D" id="3.10.450.50">
    <property type="match status" value="1"/>
</dbReference>
<sequence>MNTQQIAERLAELCNKGEFTQAQKELFADDAVSIEPESSPGFEKETKGLDTIFEKGRKFNSMVEQTHSCKVSAPLVVGNVIALALYMDVTMKGQKRSSMNELMVYKVKDGKIISEQFFM</sequence>
<comment type="caution">
    <text evidence="2">The sequence shown here is derived from an EMBL/GenBank/DDBJ whole genome shotgun (WGS) entry which is preliminary data.</text>
</comment>
<feature type="domain" description="SnoaL-like" evidence="1">
    <location>
        <begin position="1"/>
        <end position="118"/>
    </location>
</feature>
<dbReference type="InterPro" id="IPR046860">
    <property type="entry name" value="SnoaL_5"/>
</dbReference>
<dbReference type="Proteomes" id="UP000267223">
    <property type="component" value="Unassembled WGS sequence"/>
</dbReference>
<dbReference type="AlphaFoldDB" id="A0A3M9NNR5"/>
<dbReference type="Pfam" id="PF20409">
    <property type="entry name" value="SnoaL_5"/>
    <property type="match status" value="1"/>
</dbReference>
<dbReference type="InterPro" id="IPR032710">
    <property type="entry name" value="NTF2-like_dom_sf"/>
</dbReference>
<organism evidence="2 3">
    <name type="scientific">Hanamia caeni</name>
    <dbReference type="NCBI Taxonomy" id="2294116"/>
    <lineage>
        <taxon>Bacteria</taxon>
        <taxon>Pseudomonadati</taxon>
        <taxon>Bacteroidota</taxon>
        <taxon>Chitinophagia</taxon>
        <taxon>Chitinophagales</taxon>
        <taxon>Chitinophagaceae</taxon>
        <taxon>Hanamia</taxon>
    </lineage>
</organism>
<evidence type="ECO:0000259" key="1">
    <source>
        <dbReference type="Pfam" id="PF20409"/>
    </source>
</evidence>